<feature type="domain" description="DNA methylase N-4/N-6" evidence="3">
    <location>
        <begin position="324"/>
        <end position="594"/>
    </location>
</feature>
<dbReference type="EMBL" id="AE017226">
    <property type="protein sequence ID" value="AAS10724.1"/>
    <property type="molecule type" value="Genomic_DNA"/>
</dbReference>
<dbReference type="SUPFAM" id="SSF53335">
    <property type="entry name" value="S-adenosyl-L-methionine-dependent methyltransferases"/>
    <property type="match status" value="3"/>
</dbReference>
<evidence type="ECO:0000256" key="1">
    <source>
        <dbReference type="ARBA" id="ARBA00022603"/>
    </source>
</evidence>
<proteinExistence type="predicted"/>
<dbReference type="GO" id="GO:0032259">
    <property type="term" value="P:methylation"/>
    <property type="evidence" value="ECO:0007669"/>
    <property type="project" value="UniProtKB-KW"/>
</dbReference>
<dbReference type="PATRIC" id="fig|243275.7.peg.220"/>
<name>Q73R64_TREDE</name>
<protein>
    <submittedName>
        <fullName evidence="4">Adenine-specific DNA modification methyltransferase</fullName>
    </submittedName>
</protein>
<dbReference type="GO" id="GO:0008170">
    <property type="term" value="F:N-methyltransferase activity"/>
    <property type="evidence" value="ECO:0007669"/>
    <property type="project" value="InterPro"/>
</dbReference>
<evidence type="ECO:0000259" key="3">
    <source>
        <dbReference type="Pfam" id="PF01555"/>
    </source>
</evidence>
<gene>
    <name evidence="4" type="ordered locus">TDE_0227</name>
</gene>
<dbReference type="Proteomes" id="UP000008212">
    <property type="component" value="Chromosome"/>
</dbReference>
<dbReference type="REBASE" id="6311">
    <property type="entry name" value="M.TdeII"/>
</dbReference>
<dbReference type="InterPro" id="IPR002941">
    <property type="entry name" value="DNA_methylase_N4/N6"/>
</dbReference>
<organism evidence="4 5">
    <name type="scientific">Treponema denticola (strain ATCC 35405 / DSM 14222 / CIP 103919 / JCM 8153 / KCTC 15104)</name>
    <dbReference type="NCBI Taxonomy" id="243275"/>
    <lineage>
        <taxon>Bacteria</taxon>
        <taxon>Pseudomonadati</taxon>
        <taxon>Spirochaetota</taxon>
        <taxon>Spirochaetia</taxon>
        <taxon>Spirochaetales</taxon>
        <taxon>Treponemataceae</taxon>
        <taxon>Treponema</taxon>
    </lineage>
</organism>
<dbReference type="GO" id="GO:0003677">
    <property type="term" value="F:DNA binding"/>
    <property type="evidence" value="ECO:0007669"/>
    <property type="project" value="InterPro"/>
</dbReference>
<dbReference type="STRING" id="243275.TDE_0227"/>
<keyword evidence="2 4" id="KW-0808">Transferase</keyword>
<sequence>MKQQFKSIYFPSYYQNKQGKSITISFSNKEKDLFLLFSNKTNNEIRTLINVLYLENLIDYAKAENRNLSQYIKYHISEKLNKCIYGDMTFRTSKDIPFQRWYNYSEGYSIDFVNSILEKYFSDSKILYEPFAGTGTTIFACNNFNKDCYYSEVNPIMAYQIQAKLEFFRLSPKNKEMLLEDVEIFKNNFQHLILLQEDAELKKNYYRVFEKSIYFTDISFSFILKVKSIIKKIEDENPLLAKVLTITMISCLMHISLLKKSGDVRFKTKKELEKEDIHPIEVFNNHFRIIVEDIISYNESFKINATQILFNSKKIEYMKNIQFDGIITSPPYLNGTNYIRNTKLELWFMEFLKTKDDLRFFRDEIITSGINDVILSNRNKNLKGISKLLDKTINNLKSNSYDNRIPVMAEHYFYDMYKTFLSIREYLKPNGKIAIDIGDSIFGGVHIPTDLILIEILLTLEYKLIDSVKLRERRSRSGETIKQILLIFTNNSKQDIKKKEDVYVPKWEEKWSFFKNNIPYQKIPYSKKNWGNKLHSLCSYQGKLKPSIAHFLVNTFVPENGSILDPFSGVGTIPFEARLNNKYSFSFDISLPAYYISAAKLGKIDKNTLKNKIINLDNYIKNNSLNSIELEKYNDFGFNGKIPLFYEPNTYKEIILARKYFQENLPNDTHDFFIISAILHILHGNRPYALSRRSHPIVPYSPTGEFVYKNLIEHLTNKIDKDIEDYPKNDFLGHAYLQDSTKFWPTNINNLDAIITSPPFFDSTRFYLANWIRLWFCGWEVNDFQTKPHSFIDERQKFSFSVYESFFMQSRERLSKHGVLVLHLGKSKKCDMAECLIKTANKWFSKYDLFTEDVSHCQNFGIKDIGTVDKHQFLILR</sequence>
<dbReference type="InterPro" id="IPR029063">
    <property type="entry name" value="SAM-dependent_MTases_sf"/>
</dbReference>
<dbReference type="eggNOG" id="COG0863">
    <property type="taxonomic scope" value="Bacteria"/>
</dbReference>
<dbReference type="GeneID" id="2740781"/>
<dbReference type="AlphaFoldDB" id="Q73R64"/>
<dbReference type="KEGG" id="tde:TDE_0227"/>
<evidence type="ECO:0000313" key="4">
    <source>
        <dbReference type="EMBL" id="AAS10724.1"/>
    </source>
</evidence>
<evidence type="ECO:0000313" key="5">
    <source>
        <dbReference type="Proteomes" id="UP000008212"/>
    </source>
</evidence>
<keyword evidence="1 4" id="KW-0489">Methyltransferase</keyword>
<dbReference type="HOGENOM" id="CLU_327867_0_0_12"/>
<keyword evidence="5" id="KW-1185">Reference proteome</keyword>
<dbReference type="RefSeq" id="WP_002681132.1">
    <property type="nucleotide sequence ID" value="NC_002967.9"/>
</dbReference>
<accession>Q73R64</accession>
<dbReference type="Gene3D" id="3.40.50.150">
    <property type="entry name" value="Vaccinia Virus protein VP39"/>
    <property type="match status" value="2"/>
</dbReference>
<dbReference type="Pfam" id="PF01555">
    <property type="entry name" value="N6_N4_Mtase"/>
    <property type="match status" value="1"/>
</dbReference>
<reference evidence="4 5" key="1">
    <citation type="journal article" date="2004" name="Proc. Natl. Acad. Sci. U.S.A.">
        <title>Comparison of the genome of the oral pathogen Treponema denticola with other spirochete genomes.</title>
        <authorList>
            <person name="Seshadri R."/>
            <person name="Myers G.S."/>
            <person name="Tettelin H."/>
            <person name="Eisen J.A."/>
            <person name="Heidelberg J.F."/>
            <person name="Dodson R.J."/>
            <person name="Davidsen T.M."/>
            <person name="DeBoy R.T."/>
            <person name="Fouts D.E."/>
            <person name="Haft D.H."/>
            <person name="Selengut J."/>
            <person name="Ren Q."/>
            <person name="Brinkac L.M."/>
            <person name="Madupu R."/>
            <person name="Kolonay J."/>
            <person name="Durkin S.A."/>
            <person name="Daugherty S.C."/>
            <person name="Shetty J."/>
            <person name="Shvartsbeyn A."/>
            <person name="Gebregeorgis E."/>
            <person name="Geer K."/>
            <person name="Tsegaye G."/>
            <person name="Malek J."/>
            <person name="Ayodeji B."/>
            <person name="Shatsman S."/>
            <person name="McLeod M.P."/>
            <person name="Smajs D."/>
            <person name="Howell J.K."/>
            <person name="Pal S."/>
            <person name="Amin A."/>
            <person name="Vashisth P."/>
            <person name="McNeill T.Z."/>
            <person name="Xiang Q."/>
            <person name="Sodergren E."/>
            <person name="Baca E."/>
            <person name="Weinstock G.M."/>
            <person name="Norris S.J."/>
            <person name="Fraser C.M."/>
            <person name="Paulsen I.T."/>
        </authorList>
    </citation>
    <scope>NUCLEOTIDE SEQUENCE [LARGE SCALE GENOMIC DNA]</scope>
    <source>
        <strain evidence="5">ATCC 35405 / DSM 14222 / CIP 103919 / JCM 8153 / KCTC 15104</strain>
    </source>
</reference>
<dbReference type="PaxDb" id="243275-TDE_0227"/>
<dbReference type="OrthoDB" id="9773571at2"/>
<evidence type="ECO:0000256" key="2">
    <source>
        <dbReference type="ARBA" id="ARBA00022679"/>
    </source>
</evidence>